<organism evidence="2 3">
    <name type="scientific">Phascolomyces articulosus</name>
    <dbReference type="NCBI Taxonomy" id="60185"/>
    <lineage>
        <taxon>Eukaryota</taxon>
        <taxon>Fungi</taxon>
        <taxon>Fungi incertae sedis</taxon>
        <taxon>Mucoromycota</taxon>
        <taxon>Mucoromycotina</taxon>
        <taxon>Mucoromycetes</taxon>
        <taxon>Mucorales</taxon>
        <taxon>Lichtheimiaceae</taxon>
        <taxon>Phascolomyces</taxon>
    </lineage>
</organism>
<protein>
    <submittedName>
        <fullName evidence="2">Uncharacterized protein</fullName>
    </submittedName>
</protein>
<keyword evidence="1" id="KW-0812">Transmembrane</keyword>
<evidence type="ECO:0000313" key="2">
    <source>
        <dbReference type="EMBL" id="KAI9243277.1"/>
    </source>
</evidence>
<comment type="caution">
    <text evidence="2">The sequence shown here is derived from an EMBL/GenBank/DDBJ whole genome shotgun (WGS) entry which is preliminary data.</text>
</comment>
<proteinExistence type="predicted"/>
<keyword evidence="1" id="KW-0472">Membrane</keyword>
<name>A0AAD5P727_9FUNG</name>
<evidence type="ECO:0000256" key="1">
    <source>
        <dbReference type="SAM" id="Phobius"/>
    </source>
</evidence>
<dbReference type="EMBL" id="JAIXMP010000077">
    <property type="protein sequence ID" value="KAI9243277.1"/>
    <property type="molecule type" value="Genomic_DNA"/>
</dbReference>
<dbReference type="Proteomes" id="UP001209540">
    <property type="component" value="Unassembled WGS sequence"/>
</dbReference>
<dbReference type="AlphaFoldDB" id="A0AAD5P727"/>
<reference evidence="2" key="1">
    <citation type="journal article" date="2022" name="IScience">
        <title>Evolution of zygomycete secretomes and the origins of terrestrial fungal ecologies.</title>
        <authorList>
            <person name="Chang Y."/>
            <person name="Wang Y."/>
            <person name="Mondo S."/>
            <person name="Ahrendt S."/>
            <person name="Andreopoulos W."/>
            <person name="Barry K."/>
            <person name="Beard J."/>
            <person name="Benny G.L."/>
            <person name="Blankenship S."/>
            <person name="Bonito G."/>
            <person name="Cuomo C."/>
            <person name="Desiro A."/>
            <person name="Gervers K.A."/>
            <person name="Hundley H."/>
            <person name="Kuo A."/>
            <person name="LaButti K."/>
            <person name="Lang B.F."/>
            <person name="Lipzen A."/>
            <person name="O'Donnell K."/>
            <person name="Pangilinan J."/>
            <person name="Reynolds N."/>
            <person name="Sandor L."/>
            <person name="Smith M.E."/>
            <person name="Tsang A."/>
            <person name="Grigoriev I.V."/>
            <person name="Stajich J.E."/>
            <person name="Spatafora J.W."/>
        </authorList>
    </citation>
    <scope>NUCLEOTIDE SEQUENCE</scope>
    <source>
        <strain evidence="2">RSA 2281</strain>
    </source>
</reference>
<evidence type="ECO:0000313" key="3">
    <source>
        <dbReference type="Proteomes" id="UP001209540"/>
    </source>
</evidence>
<accession>A0AAD5P727</accession>
<gene>
    <name evidence="2" type="ORF">BDA99DRAFT_530717</name>
</gene>
<keyword evidence="3" id="KW-1185">Reference proteome</keyword>
<reference evidence="2" key="2">
    <citation type="submission" date="2023-02" db="EMBL/GenBank/DDBJ databases">
        <authorList>
            <consortium name="DOE Joint Genome Institute"/>
            <person name="Mondo S.J."/>
            <person name="Chang Y."/>
            <person name="Wang Y."/>
            <person name="Ahrendt S."/>
            <person name="Andreopoulos W."/>
            <person name="Barry K."/>
            <person name="Beard J."/>
            <person name="Benny G.L."/>
            <person name="Blankenship S."/>
            <person name="Bonito G."/>
            <person name="Cuomo C."/>
            <person name="Desiro A."/>
            <person name="Gervers K.A."/>
            <person name="Hundley H."/>
            <person name="Kuo A."/>
            <person name="LaButti K."/>
            <person name="Lang B.F."/>
            <person name="Lipzen A."/>
            <person name="O'Donnell K."/>
            <person name="Pangilinan J."/>
            <person name="Reynolds N."/>
            <person name="Sandor L."/>
            <person name="Smith M.W."/>
            <person name="Tsang A."/>
            <person name="Grigoriev I.V."/>
            <person name="Stajich J.E."/>
            <person name="Spatafora J.W."/>
        </authorList>
    </citation>
    <scope>NUCLEOTIDE SEQUENCE</scope>
    <source>
        <strain evidence="2">RSA 2281</strain>
    </source>
</reference>
<sequence>MLVVLLILNTSKSPEPTDHIISLSSIDREVFRLGHVGEEDDRAGYTSFVDGEFDVFLILDLFFNGFPIWFCSFLLLVLYYIITASSNWLKRTGGPICSNTGLRLLLVLLLG</sequence>
<feature type="transmembrane region" description="Helical" evidence="1">
    <location>
        <begin position="61"/>
        <end position="82"/>
    </location>
</feature>
<keyword evidence="1" id="KW-1133">Transmembrane helix</keyword>